<dbReference type="Proteomes" id="UP000216133">
    <property type="component" value="Unassembled WGS sequence"/>
</dbReference>
<dbReference type="EMBL" id="NPBS01000044">
    <property type="protein sequence ID" value="PAF26129.1"/>
    <property type="molecule type" value="Genomic_DNA"/>
</dbReference>
<reference evidence="1 2" key="1">
    <citation type="submission" date="2017-07" db="EMBL/GenBank/DDBJ databases">
        <title>Isolation and whole genome analysis of endospore-forming bacteria from heroin.</title>
        <authorList>
            <person name="Kalinowski J."/>
            <person name="Ahrens B."/>
            <person name="Al-Dilaimi A."/>
            <person name="Winkler A."/>
            <person name="Wibberg D."/>
            <person name="Schleenbecker U."/>
            <person name="Ruckert C."/>
            <person name="Wolfel R."/>
            <person name="Grass G."/>
        </authorList>
    </citation>
    <scope>NUCLEOTIDE SEQUENCE [LARGE SCALE GENOMIC DNA]</scope>
    <source>
        <strain evidence="1 2">7523-2</strain>
    </source>
</reference>
<name>A0A268S0W4_SHOCL</name>
<organism evidence="1 2">
    <name type="scientific">Shouchella clausii</name>
    <name type="common">Alkalihalobacillus clausii</name>
    <dbReference type="NCBI Taxonomy" id="79880"/>
    <lineage>
        <taxon>Bacteria</taxon>
        <taxon>Bacillati</taxon>
        <taxon>Bacillota</taxon>
        <taxon>Bacilli</taxon>
        <taxon>Bacillales</taxon>
        <taxon>Bacillaceae</taxon>
        <taxon>Shouchella</taxon>
    </lineage>
</organism>
<comment type="caution">
    <text evidence="1">The sequence shown here is derived from an EMBL/GenBank/DDBJ whole genome shotgun (WGS) entry which is preliminary data.</text>
</comment>
<dbReference type="AlphaFoldDB" id="A0A268S0W4"/>
<evidence type="ECO:0000313" key="1">
    <source>
        <dbReference type="EMBL" id="PAF26129.1"/>
    </source>
</evidence>
<sequence length="67" mass="7792">MFAFVVHMFETVVSLRKKFAAHEPLFYSHLHSTSRFSWQAFSVSLSVVYDLPKQQASRSSGLLFVFY</sequence>
<accession>A0A268S0W4</accession>
<evidence type="ECO:0000313" key="2">
    <source>
        <dbReference type="Proteomes" id="UP000216133"/>
    </source>
</evidence>
<proteinExistence type="predicted"/>
<gene>
    <name evidence="1" type="ORF">CHH61_10180</name>
</gene>
<protein>
    <submittedName>
        <fullName evidence="1">Uncharacterized protein</fullName>
    </submittedName>
</protein>